<evidence type="ECO:0000256" key="1">
    <source>
        <dbReference type="SAM" id="Phobius"/>
    </source>
</evidence>
<reference evidence="2 3" key="1">
    <citation type="submission" date="2019-10" db="EMBL/GenBank/DDBJ databases">
        <authorList>
            <person name="Karimi E."/>
        </authorList>
    </citation>
    <scope>NUCLEOTIDE SEQUENCE [LARGE SCALE GENOMIC DNA]</scope>
    <source>
        <strain evidence="2">Maribacter sp. 151</strain>
    </source>
</reference>
<keyword evidence="3" id="KW-1185">Reference proteome</keyword>
<keyword evidence="1" id="KW-0472">Membrane</keyword>
<name>A0A653XUQ5_9FLAO</name>
<sequence>MRIFFVIEWYKHLKIKPNLKYIIITNYTINSALFTSFVAVQHVFSVLCR</sequence>
<proteinExistence type="predicted"/>
<evidence type="ECO:0000313" key="2">
    <source>
        <dbReference type="EMBL" id="VXC33935.1"/>
    </source>
</evidence>
<feature type="transmembrane region" description="Helical" evidence="1">
    <location>
        <begin position="21"/>
        <end position="44"/>
    </location>
</feature>
<keyword evidence="1" id="KW-0812">Transmembrane</keyword>
<keyword evidence="1" id="KW-1133">Transmembrane helix</keyword>
<accession>A0A653XUQ5</accession>
<organism evidence="2 3">
    <name type="scientific">Maribacter litoralis</name>
    <dbReference type="NCBI Taxonomy" id="2059726"/>
    <lineage>
        <taxon>Bacteria</taxon>
        <taxon>Pseudomonadati</taxon>
        <taxon>Bacteroidota</taxon>
        <taxon>Flavobacteriia</taxon>
        <taxon>Flavobacteriales</taxon>
        <taxon>Flavobacteriaceae</taxon>
        <taxon>Maribacter</taxon>
    </lineage>
</organism>
<dbReference type="Proteomes" id="UP000430202">
    <property type="component" value="Unassembled WGS sequence"/>
</dbReference>
<dbReference type="AlphaFoldDB" id="A0A653XUQ5"/>
<dbReference type="EMBL" id="CABWLR010000006">
    <property type="protein sequence ID" value="VXC33935.1"/>
    <property type="molecule type" value="Genomic_DNA"/>
</dbReference>
<protein>
    <submittedName>
        <fullName evidence="2">Uncharacterized protein</fullName>
    </submittedName>
</protein>
<evidence type="ECO:0000313" key="3">
    <source>
        <dbReference type="Proteomes" id="UP000430202"/>
    </source>
</evidence>
<gene>
    <name evidence="2" type="ORF">MARI151_60715</name>
</gene>